<keyword evidence="10" id="KW-1185">Reference proteome</keyword>
<dbReference type="InterPro" id="IPR005828">
    <property type="entry name" value="MFS_sugar_transport-like"/>
</dbReference>
<dbReference type="InterPro" id="IPR005829">
    <property type="entry name" value="Sugar_transporter_CS"/>
</dbReference>
<dbReference type="PROSITE" id="PS00216">
    <property type="entry name" value="SUGAR_TRANSPORT_1"/>
    <property type="match status" value="1"/>
</dbReference>
<feature type="transmembrane region" description="Helical" evidence="7">
    <location>
        <begin position="178"/>
        <end position="199"/>
    </location>
</feature>
<dbReference type="InterPro" id="IPR036259">
    <property type="entry name" value="MFS_trans_sf"/>
</dbReference>
<dbReference type="SMR" id="A0A8S3RGE2"/>
<dbReference type="InterPro" id="IPR045263">
    <property type="entry name" value="GLUT"/>
</dbReference>
<dbReference type="InterPro" id="IPR020846">
    <property type="entry name" value="MFS_dom"/>
</dbReference>
<dbReference type="PANTHER" id="PTHR23503:SF8">
    <property type="entry name" value="FACILITATED GLUCOSE TRANSPORTER PROTEIN 1"/>
    <property type="match status" value="1"/>
</dbReference>
<name>A0A8S3RGE2_MYTED</name>
<sequence>MFKGQIKHEVEDHGGPKIPKNLPNSVMREINYTFTLLFSVAICVIGNSFLYGYNIGVVNNPAGVIRVFYVETIMIRKGLLPENWFEIKDQYLEMMENMKMQNLTVNLTVISDTSNATAPGNASGFNISETMATIKYVSENDDKVELLWSVTVAIFVLFGMIGAFASGKFADYFGRKKGMIIITVIMFLAAICGGIPIVARSFEVIIVHRALVGLHCGLNVSLASLYLAEISPKKIRGAIGTCHQLFITIGILWSNIMGVSKLAGTHKQWPWVFIFNAFPALICLVAMPFCPESPRYLLINRGDEETARHGLKSLRGYLDVEDEIDEMKVEARKSQSVKQFSLKELLTSPELRVPIIIACCLQIAQQFSGINAVMSYSSFMYENAGVDLKLIEWIVCLTSLINMLTTLPAVPMIEKLGRRMLLLFPMVLMAVSFVILTIFHNLQYDEGLQGSRHIFAIIGIVAMHTYVIGFAVGLESHEGICIFAIHWSACVSPNLYIVFSVTENHEGICIFAIHWSACKAMRGFVYLPFIGVLVLALVFIWFMVPETKNKTFDQIAASIHKGGRNQDNMLNHEGEELQSMKA</sequence>
<dbReference type="Pfam" id="PF00083">
    <property type="entry name" value="Sugar_tr"/>
    <property type="match status" value="1"/>
</dbReference>
<keyword evidence="2 6" id="KW-0813">Transport</keyword>
<dbReference type="NCBIfam" id="TIGR00879">
    <property type="entry name" value="SP"/>
    <property type="match status" value="1"/>
</dbReference>
<dbReference type="OrthoDB" id="4540492at2759"/>
<feature type="transmembrane region" description="Helical" evidence="7">
    <location>
        <begin position="422"/>
        <end position="442"/>
    </location>
</feature>
<feature type="transmembrane region" description="Helical" evidence="7">
    <location>
        <begin position="390"/>
        <end position="410"/>
    </location>
</feature>
<comment type="similarity">
    <text evidence="6">Belongs to the major facilitator superfamily. Sugar transporter (TC 2.A.1.1) family.</text>
</comment>
<evidence type="ECO:0000256" key="7">
    <source>
        <dbReference type="SAM" id="Phobius"/>
    </source>
</evidence>
<dbReference type="InterPro" id="IPR003663">
    <property type="entry name" value="Sugar/inositol_transpt"/>
</dbReference>
<feature type="transmembrane region" description="Helical" evidence="7">
    <location>
        <begin position="235"/>
        <end position="256"/>
    </location>
</feature>
<feature type="transmembrane region" description="Helical" evidence="7">
    <location>
        <begin position="454"/>
        <end position="474"/>
    </location>
</feature>
<dbReference type="PROSITE" id="PS00217">
    <property type="entry name" value="SUGAR_TRANSPORT_2"/>
    <property type="match status" value="1"/>
</dbReference>
<gene>
    <name evidence="9" type="ORF">MEDL_19774</name>
</gene>
<dbReference type="PANTHER" id="PTHR23503">
    <property type="entry name" value="SOLUTE CARRIER FAMILY 2"/>
    <property type="match status" value="1"/>
</dbReference>
<dbReference type="PRINTS" id="PR00171">
    <property type="entry name" value="SUGRTRNSPORT"/>
</dbReference>
<feature type="transmembrane region" description="Helical" evidence="7">
    <location>
        <begin position="268"/>
        <end position="290"/>
    </location>
</feature>
<comment type="caution">
    <text evidence="9">The sequence shown here is derived from an EMBL/GenBank/DDBJ whole genome shotgun (WGS) entry which is preliminary data.</text>
</comment>
<feature type="domain" description="Major facilitator superfamily (MFS) profile" evidence="8">
    <location>
        <begin position="40"/>
        <end position="548"/>
    </location>
</feature>
<dbReference type="EMBL" id="CAJPWZ010001022">
    <property type="protein sequence ID" value="CAG2205512.1"/>
    <property type="molecule type" value="Genomic_DNA"/>
</dbReference>
<evidence type="ECO:0000256" key="4">
    <source>
        <dbReference type="ARBA" id="ARBA00022989"/>
    </source>
</evidence>
<evidence type="ECO:0000259" key="8">
    <source>
        <dbReference type="PROSITE" id="PS50850"/>
    </source>
</evidence>
<proteinExistence type="inferred from homology"/>
<dbReference type="GO" id="GO:0015149">
    <property type="term" value="F:hexose transmembrane transporter activity"/>
    <property type="evidence" value="ECO:0007669"/>
    <property type="project" value="TreeGrafter"/>
</dbReference>
<dbReference type="Gene3D" id="1.20.1250.20">
    <property type="entry name" value="MFS general substrate transporter like domains"/>
    <property type="match status" value="1"/>
</dbReference>
<reference evidence="9" key="1">
    <citation type="submission" date="2021-03" db="EMBL/GenBank/DDBJ databases">
        <authorList>
            <person name="Bekaert M."/>
        </authorList>
    </citation>
    <scope>NUCLEOTIDE SEQUENCE</scope>
</reference>
<protein>
    <submittedName>
        <fullName evidence="9">SLC2A1</fullName>
    </submittedName>
</protein>
<keyword evidence="3 7" id="KW-0812">Transmembrane</keyword>
<dbReference type="GO" id="GO:0016020">
    <property type="term" value="C:membrane"/>
    <property type="evidence" value="ECO:0007669"/>
    <property type="project" value="UniProtKB-SubCell"/>
</dbReference>
<evidence type="ECO:0000256" key="6">
    <source>
        <dbReference type="RuleBase" id="RU003346"/>
    </source>
</evidence>
<evidence type="ECO:0000256" key="3">
    <source>
        <dbReference type="ARBA" id="ARBA00022692"/>
    </source>
</evidence>
<evidence type="ECO:0000313" key="10">
    <source>
        <dbReference type="Proteomes" id="UP000683360"/>
    </source>
</evidence>
<dbReference type="PROSITE" id="PS50850">
    <property type="entry name" value="MFS"/>
    <property type="match status" value="1"/>
</dbReference>
<keyword evidence="4 7" id="KW-1133">Transmembrane helix</keyword>
<evidence type="ECO:0000256" key="5">
    <source>
        <dbReference type="ARBA" id="ARBA00023136"/>
    </source>
</evidence>
<feature type="transmembrane region" description="Helical" evidence="7">
    <location>
        <begin position="205"/>
        <end position="228"/>
    </location>
</feature>
<comment type="subcellular location">
    <subcellularLocation>
        <location evidence="1">Membrane</location>
        <topology evidence="1">Multi-pass membrane protein</topology>
    </subcellularLocation>
</comment>
<keyword evidence="5 7" id="KW-0472">Membrane</keyword>
<feature type="transmembrane region" description="Helical" evidence="7">
    <location>
        <begin position="30"/>
        <end position="51"/>
    </location>
</feature>
<dbReference type="Proteomes" id="UP000683360">
    <property type="component" value="Unassembled WGS sequence"/>
</dbReference>
<organism evidence="9 10">
    <name type="scientific">Mytilus edulis</name>
    <name type="common">Blue mussel</name>
    <dbReference type="NCBI Taxonomy" id="6550"/>
    <lineage>
        <taxon>Eukaryota</taxon>
        <taxon>Metazoa</taxon>
        <taxon>Spiralia</taxon>
        <taxon>Lophotrochozoa</taxon>
        <taxon>Mollusca</taxon>
        <taxon>Bivalvia</taxon>
        <taxon>Autobranchia</taxon>
        <taxon>Pteriomorphia</taxon>
        <taxon>Mytilida</taxon>
        <taxon>Mytiloidea</taxon>
        <taxon>Mytilidae</taxon>
        <taxon>Mytilinae</taxon>
        <taxon>Mytilus</taxon>
    </lineage>
</organism>
<dbReference type="SUPFAM" id="SSF103473">
    <property type="entry name" value="MFS general substrate transporter"/>
    <property type="match status" value="1"/>
</dbReference>
<feature type="transmembrane region" description="Helical" evidence="7">
    <location>
        <begin position="524"/>
        <end position="544"/>
    </location>
</feature>
<evidence type="ECO:0000256" key="2">
    <source>
        <dbReference type="ARBA" id="ARBA00022448"/>
    </source>
</evidence>
<dbReference type="AlphaFoldDB" id="A0A8S3RGE2"/>
<evidence type="ECO:0000256" key="1">
    <source>
        <dbReference type="ARBA" id="ARBA00004141"/>
    </source>
</evidence>
<evidence type="ECO:0000313" key="9">
    <source>
        <dbReference type="EMBL" id="CAG2205512.1"/>
    </source>
</evidence>
<feature type="transmembrane region" description="Helical" evidence="7">
    <location>
        <begin position="146"/>
        <end position="166"/>
    </location>
</feature>
<accession>A0A8S3RGE2</accession>